<gene>
    <name evidence="2" type="ORF">TRIVIDRAFT_209595</name>
</gene>
<dbReference type="eggNOG" id="ENOG502T495">
    <property type="taxonomic scope" value="Eukaryota"/>
</dbReference>
<proteinExistence type="predicted"/>
<dbReference type="Proteomes" id="UP000007115">
    <property type="component" value="Unassembled WGS sequence"/>
</dbReference>
<dbReference type="OMA" id="EARINTM"/>
<reference evidence="2 3" key="1">
    <citation type="journal article" date="2011" name="Genome Biol.">
        <title>Comparative genome sequence analysis underscores mycoparasitism as the ancestral life style of Trichoderma.</title>
        <authorList>
            <person name="Kubicek C.P."/>
            <person name="Herrera-Estrella A."/>
            <person name="Seidl-Seiboth V."/>
            <person name="Martinez D.A."/>
            <person name="Druzhinina I.S."/>
            <person name="Thon M."/>
            <person name="Zeilinger S."/>
            <person name="Casas-Flores S."/>
            <person name="Horwitz B.A."/>
            <person name="Mukherjee P.K."/>
            <person name="Mukherjee M."/>
            <person name="Kredics L."/>
            <person name="Alcaraz L.D."/>
            <person name="Aerts A."/>
            <person name="Antal Z."/>
            <person name="Atanasova L."/>
            <person name="Cervantes-Badillo M.G."/>
            <person name="Challacombe J."/>
            <person name="Chertkov O."/>
            <person name="McCluskey K."/>
            <person name="Coulpier F."/>
            <person name="Deshpande N."/>
            <person name="von Doehren H."/>
            <person name="Ebbole D.J."/>
            <person name="Esquivel-Naranjo E.U."/>
            <person name="Fekete E."/>
            <person name="Flipphi M."/>
            <person name="Glaser F."/>
            <person name="Gomez-Rodriguez E.Y."/>
            <person name="Gruber S."/>
            <person name="Han C."/>
            <person name="Henrissat B."/>
            <person name="Hermosa R."/>
            <person name="Hernandez-Onate M."/>
            <person name="Karaffa L."/>
            <person name="Kosti I."/>
            <person name="Le Crom S."/>
            <person name="Lindquist E."/>
            <person name="Lucas S."/>
            <person name="Luebeck M."/>
            <person name="Luebeck P.S."/>
            <person name="Margeot A."/>
            <person name="Metz B."/>
            <person name="Misra M."/>
            <person name="Nevalainen H."/>
            <person name="Omann M."/>
            <person name="Packer N."/>
            <person name="Perrone G."/>
            <person name="Uresti-Rivera E.E."/>
            <person name="Salamov A."/>
            <person name="Schmoll M."/>
            <person name="Seiboth B."/>
            <person name="Shapiro H."/>
            <person name="Sukno S."/>
            <person name="Tamayo-Ramos J.A."/>
            <person name="Tisch D."/>
            <person name="Wiest A."/>
            <person name="Wilkinson H.H."/>
            <person name="Zhang M."/>
            <person name="Coutinho P.M."/>
            <person name="Kenerley C.M."/>
            <person name="Monte E."/>
            <person name="Baker S.E."/>
            <person name="Grigoriev I.V."/>
        </authorList>
    </citation>
    <scope>NUCLEOTIDE SEQUENCE [LARGE SCALE GENOMIC DNA]</scope>
    <source>
        <strain evidence="3">Gv29-8 / FGSC 10586</strain>
    </source>
</reference>
<feature type="region of interest" description="Disordered" evidence="1">
    <location>
        <begin position="323"/>
        <end position="348"/>
    </location>
</feature>
<dbReference type="RefSeq" id="XP_013954900.1">
    <property type="nucleotide sequence ID" value="XM_014099425.1"/>
</dbReference>
<name>G9MXU4_HYPVG</name>
<protein>
    <submittedName>
        <fullName evidence="2">Uncharacterized protein</fullName>
    </submittedName>
</protein>
<dbReference type="OrthoDB" id="5030973at2759"/>
<evidence type="ECO:0000256" key="1">
    <source>
        <dbReference type="SAM" id="MobiDB-lite"/>
    </source>
</evidence>
<accession>G9MXU4</accession>
<sequence>MADYYNLDKEDPSTALEFDLYQNLTHEATLASGSVKSYGVKEGGSAIFDKKKSRYSVSAQRLLWIDGWEKTTFESGEAVHHQEMTLVVLKIVFASYDTEKKFRSAKISLMLEDINGEETKGANEPRVEAWAPFNTPEKWNMSMSHHTESNKKEGSLQFEFSGAGLSTGLSNERETSWDQSAFDTAMSYSEFSTVTGNPNTVSWVLEQNRLEKSGILPNFLVAVLISRRSPEPYLVRFHINTRVGTVEDLRDKTKSFFGLNPERTRPFRVTPGEREVCSSEGADMRKYVDADNLGKLRDEEDCTKLDFKWGTKHQLEIKPQAIGKRMEGGLGSDATAEEGSDSWTDKVPSASFTAQAPKAGVAIVPPPQPTVLGTQLSLPPLMIGWSDMALTSPVDLGRVTALEVRIAQLEARLATQDAIIFQLQQALAIRDR</sequence>
<organism evidence="2 3">
    <name type="scientific">Hypocrea virens (strain Gv29-8 / FGSC 10586)</name>
    <name type="common">Gliocladium virens</name>
    <name type="synonym">Trichoderma virens</name>
    <dbReference type="NCBI Taxonomy" id="413071"/>
    <lineage>
        <taxon>Eukaryota</taxon>
        <taxon>Fungi</taxon>
        <taxon>Dikarya</taxon>
        <taxon>Ascomycota</taxon>
        <taxon>Pezizomycotina</taxon>
        <taxon>Sordariomycetes</taxon>
        <taxon>Hypocreomycetidae</taxon>
        <taxon>Hypocreales</taxon>
        <taxon>Hypocreaceae</taxon>
        <taxon>Trichoderma</taxon>
    </lineage>
</organism>
<keyword evidence="3" id="KW-1185">Reference proteome</keyword>
<comment type="caution">
    <text evidence="2">The sequence shown here is derived from an EMBL/GenBank/DDBJ whole genome shotgun (WGS) entry which is preliminary data.</text>
</comment>
<dbReference type="GeneID" id="25790517"/>
<evidence type="ECO:0000313" key="2">
    <source>
        <dbReference type="EMBL" id="EHK20705.1"/>
    </source>
</evidence>
<dbReference type="InParanoid" id="G9MXU4"/>
<evidence type="ECO:0000313" key="3">
    <source>
        <dbReference type="Proteomes" id="UP000007115"/>
    </source>
</evidence>
<dbReference type="AlphaFoldDB" id="G9MXU4"/>
<dbReference type="VEuPathDB" id="FungiDB:TRIVIDRAFT_209595"/>
<dbReference type="HOGENOM" id="CLU_033554_0_0_1"/>
<dbReference type="EMBL" id="ABDF02000078">
    <property type="protein sequence ID" value="EHK20705.1"/>
    <property type="molecule type" value="Genomic_DNA"/>
</dbReference>